<dbReference type="EMBL" id="FNLL01000026">
    <property type="protein sequence ID" value="SDU65520.1"/>
    <property type="molecule type" value="Genomic_DNA"/>
</dbReference>
<dbReference type="Pfam" id="PF01381">
    <property type="entry name" value="HTH_3"/>
    <property type="match status" value="1"/>
</dbReference>
<protein>
    <submittedName>
        <fullName evidence="3">Transcriptional regulator, XRE family with cupin sensor</fullName>
    </submittedName>
</protein>
<accession>A0A1H2K9X6</accession>
<evidence type="ECO:0000256" key="1">
    <source>
        <dbReference type="ARBA" id="ARBA00023125"/>
    </source>
</evidence>
<keyword evidence="4" id="KW-1185">Reference proteome</keyword>
<evidence type="ECO:0000259" key="2">
    <source>
        <dbReference type="PROSITE" id="PS50943"/>
    </source>
</evidence>
<dbReference type="SUPFAM" id="SSF47413">
    <property type="entry name" value="lambda repressor-like DNA-binding domains"/>
    <property type="match status" value="1"/>
</dbReference>
<dbReference type="InterPro" id="IPR014710">
    <property type="entry name" value="RmlC-like_jellyroll"/>
</dbReference>
<dbReference type="GO" id="GO:0003700">
    <property type="term" value="F:DNA-binding transcription factor activity"/>
    <property type="evidence" value="ECO:0007669"/>
    <property type="project" value="TreeGrafter"/>
</dbReference>
<dbReference type="Proteomes" id="UP000199608">
    <property type="component" value="Unassembled WGS sequence"/>
</dbReference>
<dbReference type="PROSITE" id="PS50943">
    <property type="entry name" value="HTH_CROC1"/>
    <property type="match status" value="1"/>
</dbReference>
<reference evidence="4" key="1">
    <citation type="submission" date="2016-10" db="EMBL/GenBank/DDBJ databases">
        <authorList>
            <person name="Varghese N."/>
            <person name="Submissions S."/>
        </authorList>
    </citation>
    <scope>NUCLEOTIDE SEQUENCE [LARGE SCALE GENOMIC DNA]</scope>
    <source>
        <strain evidence="4">DSM 3384</strain>
    </source>
</reference>
<organism evidence="3 4">
    <name type="scientific">Desulfobacula phenolica</name>
    <dbReference type="NCBI Taxonomy" id="90732"/>
    <lineage>
        <taxon>Bacteria</taxon>
        <taxon>Pseudomonadati</taxon>
        <taxon>Thermodesulfobacteriota</taxon>
        <taxon>Desulfobacteria</taxon>
        <taxon>Desulfobacterales</taxon>
        <taxon>Desulfobacteraceae</taxon>
        <taxon>Desulfobacula</taxon>
    </lineage>
</organism>
<dbReference type="Gene3D" id="2.60.120.10">
    <property type="entry name" value="Jelly Rolls"/>
    <property type="match status" value="1"/>
</dbReference>
<proteinExistence type="predicted"/>
<dbReference type="GO" id="GO:0005829">
    <property type="term" value="C:cytosol"/>
    <property type="evidence" value="ECO:0007669"/>
    <property type="project" value="TreeGrafter"/>
</dbReference>
<evidence type="ECO:0000313" key="3">
    <source>
        <dbReference type="EMBL" id="SDU65520.1"/>
    </source>
</evidence>
<dbReference type="Gene3D" id="1.10.260.40">
    <property type="entry name" value="lambda repressor-like DNA-binding domains"/>
    <property type="match status" value="1"/>
</dbReference>
<dbReference type="CDD" id="cd02209">
    <property type="entry name" value="cupin_XRE_C"/>
    <property type="match status" value="1"/>
</dbReference>
<dbReference type="InterPro" id="IPR001387">
    <property type="entry name" value="Cro/C1-type_HTH"/>
</dbReference>
<dbReference type="InterPro" id="IPR050807">
    <property type="entry name" value="TransReg_Diox_bact_type"/>
</dbReference>
<dbReference type="AlphaFoldDB" id="A0A1H2K9X6"/>
<keyword evidence="1" id="KW-0238">DNA-binding</keyword>
<dbReference type="InterPro" id="IPR013096">
    <property type="entry name" value="Cupin_2"/>
</dbReference>
<dbReference type="InterPro" id="IPR011051">
    <property type="entry name" value="RmlC_Cupin_sf"/>
</dbReference>
<dbReference type="RefSeq" id="WP_092238598.1">
    <property type="nucleotide sequence ID" value="NZ_FNLL01000026.1"/>
</dbReference>
<feature type="domain" description="HTH cro/C1-type" evidence="2">
    <location>
        <begin position="12"/>
        <end position="66"/>
    </location>
</feature>
<name>A0A1H2K9X6_9BACT</name>
<dbReference type="InterPro" id="IPR010982">
    <property type="entry name" value="Lambda_DNA-bd_dom_sf"/>
</dbReference>
<sequence length="194" mass="21917">MSNLLKKLSQKLKEFRISKGLDQQTLAQRSGLARSYISLIESGKKTAAVSTLALIADALGVGVGEFFEDTKNFRNPKIAANKNIELKPVAQKNSYGYTYTPLSIEKKNKIMDPFLVRIEPDSKQRYDFSHKGEEFNYILQGKLKLLYKGDEIILEKGDCVYFDSSVPHKLELIGDETVYMLSINATGIKKQEEK</sequence>
<dbReference type="PANTHER" id="PTHR46797">
    <property type="entry name" value="HTH-TYPE TRANSCRIPTIONAL REGULATOR"/>
    <property type="match status" value="1"/>
</dbReference>
<dbReference type="CDD" id="cd00093">
    <property type="entry name" value="HTH_XRE"/>
    <property type="match status" value="1"/>
</dbReference>
<evidence type="ECO:0000313" key="4">
    <source>
        <dbReference type="Proteomes" id="UP000199608"/>
    </source>
</evidence>
<dbReference type="SMART" id="SM00530">
    <property type="entry name" value="HTH_XRE"/>
    <property type="match status" value="1"/>
</dbReference>
<dbReference type="SUPFAM" id="SSF51182">
    <property type="entry name" value="RmlC-like cupins"/>
    <property type="match status" value="1"/>
</dbReference>
<gene>
    <name evidence="3" type="ORF">SAMN04487931_1266</name>
</gene>
<dbReference type="GO" id="GO:0003677">
    <property type="term" value="F:DNA binding"/>
    <property type="evidence" value="ECO:0007669"/>
    <property type="project" value="UniProtKB-KW"/>
</dbReference>
<dbReference type="Pfam" id="PF07883">
    <property type="entry name" value="Cupin_2"/>
    <property type="match status" value="1"/>
</dbReference>
<dbReference type="PANTHER" id="PTHR46797:SF1">
    <property type="entry name" value="METHYLPHOSPHONATE SYNTHASE"/>
    <property type="match status" value="1"/>
</dbReference>